<reference evidence="4 5" key="2">
    <citation type="journal article" date="2019" name="Plant Biotechnol. J.">
        <title>The red bayberry genome and genetic basis of sex determination.</title>
        <authorList>
            <person name="Jia H.M."/>
            <person name="Jia H.J."/>
            <person name="Cai Q.L."/>
            <person name="Wang Y."/>
            <person name="Zhao H.B."/>
            <person name="Yang W.F."/>
            <person name="Wang G.Y."/>
            <person name="Li Y.H."/>
            <person name="Zhan D.L."/>
            <person name="Shen Y.T."/>
            <person name="Niu Q.F."/>
            <person name="Chang L."/>
            <person name="Qiu J."/>
            <person name="Zhao L."/>
            <person name="Xie H.B."/>
            <person name="Fu W.Y."/>
            <person name="Jin J."/>
            <person name="Li X.W."/>
            <person name="Jiao Y."/>
            <person name="Zhou C.C."/>
            <person name="Tu T."/>
            <person name="Chai C.Y."/>
            <person name="Gao J.L."/>
            <person name="Fan L.J."/>
            <person name="van de Weg E."/>
            <person name="Wang J.Y."/>
            <person name="Gao Z.S."/>
        </authorList>
    </citation>
    <scope>NUCLEOTIDE SEQUENCE [LARGE SCALE GENOMIC DNA]</scope>
    <source>
        <tissue evidence="4">Leaves</tissue>
    </source>
</reference>
<comment type="caution">
    <text evidence="4">The sequence shown here is derived from an EMBL/GenBank/DDBJ whole genome shotgun (WGS) entry which is preliminary data.</text>
</comment>
<accession>A0A6A1UUR3</accession>
<evidence type="ECO:0000313" key="4">
    <source>
        <dbReference type="EMBL" id="KAB1204001.1"/>
    </source>
</evidence>
<keyword evidence="5" id="KW-1185">Reference proteome</keyword>
<evidence type="ECO:0000256" key="1">
    <source>
        <dbReference type="SAM" id="MobiDB-lite"/>
    </source>
</evidence>
<evidence type="ECO:0000313" key="5">
    <source>
        <dbReference type="Proteomes" id="UP000516437"/>
    </source>
</evidence>
<proteinExistence type="predicted"/>
<dbReference type="OrthoDB" id="1932497at2759"/>
<name>A0A6A1UUR3_9ROSI</name>
<reference evidence="4" key="1">
    <citation type="submission" date="2018-07" db="EMBL/GenBank/DDBJ databases">
        <authorList>
            <person name="Gao Z.-S."/>
            <person name="Jia H.-M."/>
            <person name="Jia H.-J."/>
            <person name="Cai Q.-L."/>
            <person name="Wang Y."/>
            <person name="Zhao H.-B."/>
        </authorList>
    </citation>
    <scope>NUCLEOTIDE SEQUENCE</scope>
    <source>
        <tissue evidence="4">Leaves</tissue>
    </source>
</reference>
<keyword evidence="2" id="KW-0812">Transmembrane</keyword>
<dbReference type="PANTHER" id="PTHR35275:SF1">
    <property type="entry name" value="OS07G0585900 PROTEIN"/>
    <property type="match status" value="1"/>
</dbReference>
<dbReference type="EMBL" id="RXIC02000026">
    <property type="protein sequence ID" value="KAB1204001.1"/>
    <property type="molecule type" value="Genomic_DNA"/>
</dbReference>
<feature type="transmembrane region" description="Helical" evidence="2">
    <location>
        <begin position="154"/>
        <end position="186"/>
    </location>
</feature>
<evidence type="ECO:0000256" key="2">
    <source>
        <dbReference type="SAM" id="Phobius"/>
    </source>
</evidence>
<protein>
    <recommendedName>
        <fullName evidence="6">ZCF37</fullName>
    </recommendedName>
</protein>
<dbReference type="InterPro" id="IPR045880">
    <property type="entry name" value="ZCF37"/>
</dbReference>
<sequence length="272" mass="31057">MFICGGGSFHHEAEDAQWSSSPGSSPRKSKKRCHNKDCKNPYSTRGLDKFSALLADLEEKKKKIYSQVDSEDISLIRFVYSNSDLVPIVVKSKDKNEYKPKIGDVKDNHREAAVETPRVVSKEVRQSILESHEKPKRSSFSWMIKLKEWKRPSYYLPVIVVLILLLLAVFGRSFAILCTSLGWYVIPNLKESSNSKSSRKKTDHGGLSDKKAAITENNIIKEEKRSPKKKDYERGMSDNKMAVGENVKVYLRSCSEIGEDMSPRKRGHRKSW</sequence>
<feature type="compositionally biased region" description="Basic and acidic residues" evidence="1">
    <location>
        <begin position="217"/>
        <end position="237"/>
    </location>
</feature>
<feature type="region of interest" description="Disordered" evidence="1">
    <location>
        <begin position="217"/>
        <end position="239"/>
    </location>
</feature>
<dbReference type="EMBL" id="RXIC02000026">
    <property type="protein sequence ID" value="KAB1203990.1"/>
    <property type="molecule type" value="Genomic_DNA"/>
</dbReference>
<gene>
    <name evidence="4" type="ORF">CJ030_MR8G002104</name>
    <name evidence="3" type="ORF">CJ030_MR8G002115</name>
</gene>
<dbReference type="Proteomes" id="UP000516437">
    <property type="component" value="Chromosome 8"/>
</dbReference>
<reference evidence="4" key="3">
    <citation type="submission" date="2019-09" db="EMBL/GenBank/DDBJ databases">
        <authorList>
            <person name="Gao Z."/>
        </authorList>
    </citation>
    <scope>NUCLEOTIDE SEQUENCE</scope>
    <source>
        <tissue evidence="4">Leaves</tissue>
    </source>
</reference>
<evidence type="ECO:0000313" key="3">
    <source>
        <dbReference type="EMBL" id="KAB1203990.1"/>
    </source>
</evidence>
<keyword evidence="2" id="KW-0472">Membrane</keyword>
<feature type="region of interest" description="Disordered" evidence="1">
    <location>
        <begin position="13"/>
        <end position="38"/>
    </location>
</feature>
<dbReference type="PANTHER" id="PTHR35275">
    <property type="entry name" value="ZCF37"/>
    <property type="match status" value="1"/>
</dbReference>
<evidence type="ECO:0008006" key="6">
    <source>
        <dbReference type="Google" id="ProtNLM"/>
    </source>
</evidence>
<dbReference type="AlphaFoldDB" id="A0A6A1UUR3"/>
<organism evidence="4 5">
    <name type="scientific">Morella rubra</name>
    <name type="common">Chinese bayberry</name>
    <dbReference type="NCBI Taxonomy" id="262757"/>
    <lineage>
        <taxon>Eukaryota</taxon>
        <taxon>Viridiplantae</taxon>
        <taxon>Streptophyta</taxon>
        <taxon>Embryophyta</taxon>
        <taxon>Tracheophyta</taxon>
        <taxon>Spermatophyta</taxon>
        <taxon>Magnoliopsida</taxon>
        <taxon>eudicotyledons</taxon>
        <taxon>Gunneridae</taxon>
        <taxon>Pentapetalae</taxon>
        <taxon>rosids</taxon>
        <taxon>fabids</taxon>
        <taxon>Fagales</taxon>
        <taxon>Myricaceae</taxon>
        <taxon>Morella</taxon>
    </lineage>
</organism>
<keyword evidence="2" id="KW-1133">Transmembrane helix</keyword>